<proteinExistence type="predicted"/>
<name>A0A7I4Y1U9_HAECO</name>
<reference evidence="3" key="1">
    <citation type="submission" date="2020-12" db="UniProtKB">
        <authorList>
            <consortium name="WormBaseParasite"/>
        </authorList>
    </citation>
    <scope>IDENTIFICATION</scope>
    <source>
        <strain evidence="3">MHco3</strain>
    </source>
</reference>
<evidence type="ECO:0000256" key="1">
    <source>
        <dbReference type="SAM" id="MobiDB-lite"/>
    </source>
</evidence>
<feature type="region of interest" description="Disordered" evidence="1">
    <location>
        <begin position="1"/>
        <end position="83"/>
    </location>
</feature>
<dbReference type="Proteomes" id="UP000025227">
    <property type="component" value="Unplaced"/>
</dbReference>
<feature type="compositionally biased region" description="Basic and acidic residues" evidence="1">
    <location>
        <begin position="43"/>
        <end position="62"/>
    </location>
</feature>
<dbReference type="AlphaFoldDB" id="A0A7I4Y1U9"/>
<keyword evidence="2" id="KW-1185">Reference proteome</keyword>
<protein>
    <submittedName>
        <fullName evidence="3">Uncharacterized protein</fullName>
    </submittedName>
</protein>
<evidence type="ECO:0000313" key="2">
    <source>
        <dbReference type="Proteomes" id="UP000025227"/>
    </source>
</evidence>
<dbReference type="OrthoDB" id="5860093at2759"/>
<sequence>MFQTNGREVRNVLGEVQRTVRQQSHRSPSKEDDQMNTDTNTGELERQSRTKRLGDIETEFKMRRNSMMSASQTGAPYGLPWRQRSEKLEGQAVSTPGQEASTFMVLMQANACIGPGLLKGTRVGKF</sequence>
<organism evidence="2 3">
    <name type="scientific">Haemonchus contortus</name>
    <name type="common">Barber pole worm</name>
    <dbReference type="NCBI Taxonomy" id="6289"/>
    <lineage>
        <taxon>Eukaryota</taxon>
        <taxon>Metazoa</taxon>
        <taxon>Ecdysozoa</taxon>
        <taxon>Nematoda</taxon>
        <taxon>Chromadorea</taxon>
        <taxon>Rhabditida</taxon>
        <taxon>Rhabditina</taxon>
        <taxon>Rhabditomorpha</taxon>
        <taxon>Strongyloidea</taxon>
        <taxon>Trichostrongylidae</taxon>
        <taxon>Haemonchus</taxon>
    </lineage>
</organism>
<accession>A0A7I4Y1U9</accession>
<dbReference type="WBParaSite" id="HCON_00033860-00001">
    <property type="protein sequence ID" value="HCON_00033860-00001"/>
    <property type="gene ID" value="HCON_00033860"/>
</dbReference>
<evidence type="ECO:0000313" key="3">
    <source>
        <dbReference type="WBParaSite" id="HCON_00033860-00001"/>
    </source>
</evidence>